<dbReference type="AlphaFoldDB" id="A0A284RH47"/>
<dbReference type="Proteomes" id="UP000219338">
    <property type="component" value="Unassembled WGS sequence"/>
</dbReference>
<organism evidence="1 2">
    <name type="scientific">Armillaria ostoyae</name>
    <name type="common">Armillaria root rot fungus</name>
    <dbReference type="NCBI Taxonomy" id="47428"/>
    <lineage>
        <taxon>Eukaryota</taxon>
        <taxon>Fungi</taxon>
        <taxon>Dikarya</taxon>
        <taxon>Basidiomycota</taxon>
        <taxon>Agaricomycotina</taxon>
        <taxon>Agaricomycetes</taxon>
        <taxon>Agaricomycetidae</taxon>
        <taxon>Agaricales</taxon>
        <taxon>Marasmiineae</taxon>
        <taxon>Physalacriaceae</taxon>
        <taxon>Armillaria</taxon>
    </lineage>
</organism>
<keyword evidence="2" id="KW-1185">Reference proteome</keyword>
<evidence type="ECO:0000313" key="1">
    <source>
        <dbReference type="EMBL" id="SJL08075.1"/>
    </source>
</evidence>
<gene>
    <name evidence="1" type="ORF">ARMOST_11436</name>
</gene>
<accession>A0A284RH47</accession>
<dbReference type="EMBL" id="FUEG01000009">
    <property type="protein sequence ID" value="SJL08075.1"/>
    <property type="molecule type" value="Genomic_DNA"/>
</dbReference>
<sequence>MLCYTFSTSPETKLLNIMELEVVTIHGPSHQYESIPYFTQNAIEAQPRTVLLCLSDNHCTFSQERTNKYGLHSDISAFQPFQFDSWH</sequence>
<name>A0A284RH47_ARMOS</name>
<reference evidence="2" key="1">
    <citation type="journal article" date="2017" name="Nat. Ecol. Evol.">
        <title>Genome expansion and lineage-specific genetic innovations in the forest pathogenic fungi Armillaria.</title>
        <authorList>
            <person name="Sipos G."/>
            <person name="Prasanna A.N."/>
            <person name="Walter M.C."/>
            <person name="O'Connor E."/>
            <person name="Balint B."/>
            <person name="Krizsan K."/>
            <person name="Kiss B."/>
            <person name="Hess J."/>
            <person name="Varga T."/>
            <person name="Slot J."/>
            <person name="Riley R."/>
            <person name="Boka B."/>
            <person name="Rigling D."/>
            <person name="Barry K."/>
            <person name="Lee J."/>
            <person name="Mihaltcheva S."/>
            <person name="LaButti K."/>
            <person name="Lipzen A."/>
            <person name="Waldron R."/>
            <person name="Moloney N.M."/>
            <person name="Sperisen C."/>
            <person name="Kredics L."/>
            <person name="Vagvoelgyi C."/>
            <person name="Patrignani A."/>
            <person name="Fitzpatrick D."/>
            <person name="Nagy I."/>
            <person name="Doyle S."/>
            <person name="Anderson J.B."/>
            <person name="Grigoriev I.V."/>
            <person name="Gueldener U."/>
            <person name="Muensterkoetter M."/>
            <person name="Nagy L.G."/>
        </authorList>
    </citation>
    <scope>NUCLEOTIDE SEQUENCE [LARGE SCALE GENOMIC DNA]</scope>
    <source>
        <strain evidence="2">C18/9</strain>
    </source>
</reference>
<protein>
    <submittedName>
        <fullName evidence="1">Uncharacterized protein</fullName>
    </submittedName>
</protein>
<proteinExistence type="predicted"/>
<evidence type="ECO:0000313" key="2">
    <source>
        <dbReference type="Proteomes" id="UP000219338"/>
    </source>
</evidence>